<evidence type="ECO:0000313" key="7">
    <source>
        <dbReference type="Proteomes" id="UP000030653"/>
    </source>
</evidence>
<dbReference type="InterPro" id="IPR001461">
    <property type="entry name" value="Aspartic_peptidase_A1"/>
</dbReference>
<feature type="transmembrane region" description="Helical" evidence="3">
    <location>
        <begin position="473"/>
        <end position="496"/>
    </location>
</feature>
<comment type="similarity">
    <text evidence="1">Belongs to the peptidase A1 family.</text>
</comment>
<evidence type="ECO:0000256" key="2">
    <source>
        <dbReference type="SAM" id="MobiDB-lite"/>
    </source>
</evidence>
<dbReference type="GO" id="GO:0004190">
    <property type="term" value="F:aspartic-type endopeptidase activity"/>
    <property type="evidence" value="ECO:0007669"/>
    <property type="project" value="InterPro"/>
</dbReference>
<dbReference type="InterPro" id="IPR021109">
    <property type="entry name" value="Peptidase_aspartic_dom_sf"/>
</dbReference>
<keyword evidence="4" id="KW-0732">Signal</keyword>
<dbReference type="RefSeq" id="XP_040624712.1">
    <property type="nucleotide sequence ID" value="XM_040770710.1"/>
</dbReference>
<dbReference type="PROSITE" id="PS51767">
    <property type="entry name" value="PEPTIDASE_A1"/>
    <property type="match status" value="1"/>
</dbReference>
<name>M5FRW7_DACPD</name>
<feature type="region of interest" description="Disordered" evidence="2">
    <location>
        <begin position="567"/>
        <end position="639"/>
    </location>
</feature>
<dbReference type="AlphaFoldDB" id="M5FRW7"/>
<keyword evidence="3" id="KW-0812">Transmembrane</keyword>
<evidence type="ECO:0000259" key="5">
    <source>
        <dbReference type="PROSITE" id="PS51767"/>
    </source>
</evidence>
<keyword evidence="6" id="KW-0378">Hydrolase</keyword>
<keyword evidence="7" id="KW-1185">Reference proteome</keyword>
<dbReference type="SUPFAM" id="SSF50630">
    <property type="entry name" value="Acid proteases"/>
    <property type="match status" value="1"/>
</dbReference>
<dbReference type="HOGENOM" id="CLU_013253_8_0_1"/>
<dbReference type="PANTHER" id="PTHR47966:SF51">
    <property type="entry name" value="BETA-SITE APP-CLEAVING ENZYME, ISOFORM A-RELATED"/>
    <property type="match status" value="1"/>
</dbReference>
<keyword evidence="6" id="KW-0645">Protease</keyword>
<accession>M5FRW7</accession>
<feature type="signal peptide" evidence="4">
    <location>
        <begin position="1"/>
        <end position="23"/>
    </location>
</feature>
<dbReference type="InterPro" id="IPR034164">
    <property type="entry name" value="Pepsin-like_dom"/>
</dbReference>
<dbReference type="GO" id="GO:0006508">
    <property type="term" value="P:proteolysis"/>
    <property type="evidence" value="ECO:0007669"/>
    <property type="project" value="UniProtKB-KW"/>
</dbReference>
<dbReference type="STRING" id="1858805.M5FRW7"/>
<feature type="domain" description="Peptidase A1" evidence="5">
    <location>
        <begin position="62"/>
        <end position="404"/>
    </location>
</feature>
<dbReference type="PANTHER" id="PTHR47966">
    <property type="entry name" value="BETA-SITE APP-CLEAVING ENZYME, ISOFORM A-RELATED"/>
    <property type="match status" value="1"/>
</dbReference>
<dbReference type="EMBL" id="JH795875">
    <property type="protein sequence ID" value="EJT97814.1"/>
    <property type="molecule type" value="Genomic_DNA"/>
</dbReference>
<gene>
    <name evidence="6" type="ORF">DACRYDRAFT_119045</name>
</gene>
<protein>
    <submittedName>
        <fullName evidence="6">Acid protease</fullName>
    </submittedName>
</protein>
<dbReference type="CDD" id="cd05471">
    <property type="entry name" value="pepsin_like"/>
    <property type="match status" value="1"/>
</dbReference>
<evidence type="ECO:0000256" key="1">
    <source>
        <dbReference type="ARBA" id="ARBA00007447"/>
    </source>
</evidence>
<keyword evidence="3" id="KW-1133">Transmembrane helix</keyword>
<evidence type="ECO:0000256" key="3">
    <source>
        <dbReference type="SAM" id="Phobius"/>
    </source>
</evidence>
<dbReference type="InterPro" id="IPR033121">
    <property type="entry name" value="PEPTIDASE_A1"/>
</dbReference>
<reference evidence="6 7" key="1">
    <citation type="journal article" date="2012" name="Science">
        <title>The Paleozoic origin of enzymatic lignin decomposition reconstructed from 31 fungal genomes.</title>
        <authorList>
            <person name="Floudas D."/>
            <person name="Binder M."/>
            <person name="Riley R."/>
            <person name="Barry K."/>
            <person name="Blanchette R.A."/>
            <person name="Henrissat B."/>
            <person name="Martinez A.T."/>
            <person name="Otillar R."/>
            <person name="Spatafora J.W."/>
            <person name="Yadav J.S."/>
            <person name="Aerts A."/>
            <person name="Benoit I."/>
            <person name="Boyd A."/>
            <person name="Carlson A."/>
            <person name="Copeland A."/>
            <person name="Coutinho P.M."/>
            <person name="de Vries R.P."/>
            <person name="Ferreira P."/>
            <person name="Findley K."/>
            <person name="Foster B."/>
            <person name="Gaskell J."/>
            <person name="Glotzer D."/>
            <person name="Gorecki P."/>
            <person name="Heitman J."/>
            <person name="Hesse C."/>
            <person name="Hori C."/>
            <person name="Igarashi K."/>
            <person name="Jurgens J.A."/>
            <person name="Kallen N."/>
            <person name="Kersten P."/>
            <person name="Kohler A."/>
            <person name="Kuees U."/>
            <person name="Kumar T.K.A."/>
            <person name="Kuo A."/>
            <person name="LaButti K."/>
            <person name="Larrondo L.F."/>
            <person name="Lindquist E."/>
            <person name="Ling A."/>
            <person name="Lombard V."/>
            <person name="Lucas S."/>
            <person name="Lundell T."/>
            <person name="Martin R."/>
            <person name="McLaughlin D.J."/>
            <person name="Morgenstern I."/>
            <person name="Morin E."/>
            <person name="Murat C."/>
            <person name="Nagy L.G."/>
            <person name="Nolan M."/>
            <person name="Ohm R.A."/>
            <person name="Patyshakuliyeva A."/>
            <person name="Rokas A."/>
            <person name="Ruiz-Duenas F.J."/>
            <person name="Sabat G."/>
            <person name="Salamov A."/>
            <person name="Samejima M."/>
            <person name="Schmutz J."/>
            <person name="Slot J.C."/>
            <person name="St John F."/>
            <person name="Stenlid J."/>
            <person name="Sun H."/>
            <person name="Sun S."/>
            <person name="Syed K."/>
            <person name="Tsang A."/>
            <person name="Wiebenga A."/>
            <person name="Young D."/>
            <person name="Pisabarro A."/>
            <person name="Eastwood D.C."/>
            <person name="Martin F."/>
            <person name="Cullen D."/>
            <person name="Grigoriev I.V."/>
            <person name="Hibbett D.S."/>
        </authorList>
    </citation>
    <scope>NUCLEOTIDE SEQUENCE [LARGE SCALE GENOMIC DNA]</scope>
    <source>
        <strain evidence="6 7">DJM-731 SS1</strain>
    </source>
</reference>
<evidence type="ECO:0000313" key="6">
    <source>
        <dbReference type="EMBL" id="EJT97814.1"/>
    </source>
</evidence>
<dbReference type="GeneID" id="63685772"/>
<dbReference type="Gene3D" id="2.40.70.10">
    <property type="entry name" value="Acid Proteases"/>
    <property type="match status" value="2"/>
</dbReference>
<sequence>MFSSVRYAALALLATELLAPAAAVTFQARQVHDLPRKLPGYLSRRDGQIGEVQVQDESNTQYVTEIIVNGDTIEVSIDAGSSDLNVEGTVPGAKDLPNVPIAVDFAEGNETGVMSFATVEFAGHTVQNQVFNHVPVLSFPPLSGLIGLGPSVGSRLWMTAQSLISSGSLSPANAGDSVLDRIFQENTSAPNFISFTLGREDDATSSATPTSVFTVGDLIPGYENISSMPKLDVINAPTAVQAAQHFTILVDGFSVGGQAVNFPQSVVPGTPSGKLVAVLDSGFTFPQVVPAIANAMYQNIPGAVLNQNLEGAGEFFVVPCGTEIDAIFQFGGNWYPIHALDANFDSGFAGLTNLADEQCIGAFQPIQDDATAALEGLADMILGMAFLRNTYTLLNYGNFVDSNADVRQAPFVQLLSVTNQNQSSIEFHQIRGGTAKTFAPLPGAQSVDPSDSGNNINNNNGVNTVGSWIQSHLAIVIGVSVGVVVLILLIIAFCCCRRRRPVQQYQNISAPAPMGQYPYPPYRGGRNFSTASVAPLAGGGGYDDPFRETFGPEHIPLAERNAQGNFAQPQRAYAHSPQPSLSVPYDPPRGHSPQPSLSAPYDPPLSRGHSPQPSYSSSSLYDPPQGPPPAASDPLIDRH</sequence>
<feature type="compositionally biased region" description="Low complexity" evidence="2">
    <location>
        <begin position="610"/>
        <end position="623"/>
    </location>
</feature>
<dbReference type="Pfam" id="PF00026">
    <property type="entry name" value="Asp"/>
    <property type="match status" value="1"/>
</dbReference>
<dbReference type="OrthoDB" id="15189at2759"/>
<dbReference type="Proteomes" id="UP000030653">
    <property type="component" value="Unassembled WGS sequence"/>
</dbReference>
<organism evidence="6 7">
    <name type="scientific">Dacryopinax primogenitus (strain DJM 731)</name>
    <name type="common">Brown rot fungus</name>
    <dbReference type="NCBI Taxonomy" id="1858805"/>
    <lineage>
        <taxon>Eukaryota</taxon>
        <taxon>Fungi</taxon>
        <taxon>Dikarya</taxon>
        <taxon>Basidiomycota</taxon>
        <taxon>Agaricomycotina</taxon>
        <taxon>Dacrymycetes</taxon>
        <taxon>Dacrymycetales</taxon>
        <taxon>Dacrymycetaceae</taxon>
        <taxon>Dacryopinax</taxon>
    </lineage>
</organism>
<feature type="chain" id="PRO_5004067189" evidence="4">
    <location>
        <begin position="24"/>
        <end position="639"/>
    </location>
</feature>
<keyword evidence="3" id="KW-0472">Membrane</keyword>
<evidence type="ECO:0000256" key="4">
    <source>
        <dbReference type="SAM" id="SignalP"/>
    </source>
</evidence>
<proteinExistence type="inferred from homology"/>